<reference evidence="1" key="1">
    <citation type="submission" date="2021-07" db="EMBL/GenBank/DDBJ databases">
        <authorList>
            <person name="Catto M.A."/>
            <person name="Jacobson A."/>
            <person name="Kennedy G."/>
            <person name="Labadie P."/>
            <person name="Hunt B.G."/>
            <person name="Srinivasan R."/>
        </authorList>
    </citation>
    <scope>NUCLEOTIDE SEQUENCE</scope>
    <source>
        <strain evidence="1">PL_HMW_Pooled</strain>
        <tissue evidence="1">Head</tissue>
    </source>
</reference>
<name>A0AAE1HS29_9NEOP</name>
<accession>A0AAE1HS29</accession>
<organism evidence="1 2">
    <name type="scientific">Frankliniella fusca</name>
    <dbReference type="NCBI Taxonomy" id="407009"/>
    <lineage>
        <taxon>Eukaryota</taxon>
        <taxon>Metazoa</taxon>
        <taxon>Ecdysozoa</taxon>
        <taxon>Arthropoda</taxon>
        <taxon>Hexapoda</taxon>
        <taxon>Insecta</taxon>
        <taxon>Pterygota</taxon>
        <taxon>Neoptera</taxon>
        <taxon>Paraneoptera</taxon>
        <taxon>Thysanoptera</taxon>
        <taxon>Terebrantia</taxon>
        <taxon>Thripoidea</taxon>
        <taxon>Thripidae</taxon>
        <taxon>Frankliniella</taxon>
    </lineage>
</organism>
<dbReference type="PANTHER" id="PTHR31912:SF34">
    <property type="entry name" value="NOTOCHORD-RELATED PROTEIN"/>
    <property type="match status" value="1"/>
</dbReference>
<evidence type="ECO:0000313" key="1">
    <source>
        <dbReference type="EMBL" id="KAK3926387.1"/>
    </source>
</evidence>
<dbReference type="Proteomes" id="UP001219518">
    <property type="component" value="Unassembled WGS sequence"/>
</dbReference>
<dbReference type="PANTHER" id="PTHR31912">
    <property type="entry name" value="IP13529P"/>
    <property type="match status" value="1"/>
</dbReference>
<reference evidence="1" key="2">
    <citation type="journal article" date="2023" name="BMC Genomics">
        <title>Pest status, molecular evolution, and epigenetic factors derived from the genome assembly of Frankliniella fusca, a thysanopteran phytovirus vector.</title>
        <authorList>
            <person name="Catto M.A."/>
            <person name="Labadie P.E."/>
            <person name="Jacobson A.L."/>
            <person name="Kennedy G.G."/>
            <person name="Srinivasan R."/>
            <person name="Hunt B.G."/>
        </authorList>
    </citation>
    <scope>NUCLEOTIDE SEQUENCE</scope>
    <source>
        <strain evidence="1">PL_HMW_Pooled</strain>
    </source>
</reference>
<keyword evidence="2" id="KW-1185">Reference proteome</keyword>
<proteinExistence type="predicted"/>
<dbReference type="AlphaFoldDB" id="A0AAE1HS29"/>
<sequence length="828" mass="94784">MSRFPCTLCSNCYSSLRDVVQHLCYPMDEEKLILPKCPIAHDCCSDASFKKGSTFRSHLSQYHPEWRTEGCPIKFRLSEESGAFVSGVSLEDNSESLHLNIDPFPQSIPQEVFGGHQTVSESLILDHIGKFYLQLYAEFGIPYSTIQDICNGIILISELNNARIIQQLKAGLDHLGVAADEVNSLCNIVSKGDVLFSSHHKSVSAQSCFVTDYLRREYFYSKHYNFKEPIEVNLSNNPKSKDKLQYVPVSQTLTEILEDPAVQKDVDASFCKQPFDEEVKDYTDGTLFKEELHEPKEIHLFLYQDGFNPVFNVLGSAKNKYKELVVYFTLGNLSAGNRSKVDTKYLIMLIREKVFKRVGAKKCFERLLAELKQLQTEGILYKGLQVPVKVINMLGDSLGQHMVGGFIESFSSSYFCRFCEITRKVFKASPTITKPQRSKENYARYVLKANLTEKPVKGIKQTCEFNSLGNFHAVRHLVCCLAHDILEGVVKWDLAGIIRNMTKKTWFTYKFLNKRIQHFKCNGIDSRNKPAFVRADGKKLGGHAVQNWSLLRLLPFIIGDKMEDLHDPNVELYVLLKQLVEYFCSHSFLKSDIPYIKDVLLPKYFQLRSVVLVNAKLYPLKPKHHYMMHYPELMLKYGPLIHLWTLGFEQKHKFFKHVCRMSRNFINVEYTCALRHQLNLAYQSTGPLLPKGVTEVGAVPLSPNSHKGELKRFLVQQNFNGEYRECRAITVDGVLYRREFLLLLSANENNIECGLLKAILCSENSVNFVLKILMATFDENFGICTLPNDYSQIGIFRIVSPYNLKYAQPQPVYSFKGKQCISLKGKVL</sequence>
<dbReference type="EMBL" id="JAHWGI010001255">
    <property type="protein sequence ID" value="KAK3926387.1"/>
    <property type="molecule type" value="Genomic_DNA"/>
</dbReference>
<protein>
    <submittedName>
        <fullName evidence="1">UvrABC system protein C</fullName>
    </submittedName>
</protein>
<comment type="caution">
    <text evidence="1">The sequence shown here is derived from an EMBL/GenBank/DDBJ whole genome shotgun (WGS) entry which is preliminary data.</text>
</comment>
<gene>
    <name evidence="1" type="ORF">KUF71_000457</name>
</gene>
<evidence type="ECO:0000313" key="2">
    <source>
        <dbReference type="Proteomes" id="UP001219518"/>
    </source>
</evidence>